<keyword evidence="3" id="KW-0677">Repeat</keyword>
<dbReference type="Proteomes" id="UP000824044">
    <property type="component" value="Unassembled WGS sequence"/>
</dbReference>
<dbReference type="GO" id="GO:0008870">
    <property type="term" value="F:galactoside O-acetyltransferase activity"/>
    <property type="evidence" value="ECO:0007669"/>
    <property type="project" value="TreeGrafter"/>
</dbReference>
<dbReference type="InterPro" id="IPR001451">
    <property type="entry name" value="Hexapep"/>
</dbReference>
<dbReference type="AlphaFoldDB" id="A0A9D2DX50"/>
<gene>
    <name evidence="7" type="ORF">H9812_04170</name>
</gene>
<keyword evidence="2 5" id="KW-0808">Transferase</keyword>
<protein>
    <recommendedName>
        <fullName evidence="5">Acetyltransferase</fullName>
        <ecNumber evidence="5">2.3.1.-</ecNumber>
    </recommendedName>
</protein>
<sequence length="189" mass="20807">MTELEKMKAGQLYDYSDPEIFAAHVRAVELCDEYNETKRTEMSRREEILRELFGRLGKNPVVEKNIRVDYGFNLRAGDNFFANYDCVFLDCAPITFGDNIFIAPQCGFYSVNHPLDAATRNKGVEKGLSITVGSDVWFGGGVKVMPGVTIGDNVVIGGGSVVVKDIPSDSLAVGNPARVVKKLPPREKN</sequence>
<dbReference type="InterPro" id="IPR011004">
    <property type="entry name" value="Trimer_LpxA-like_sf"/>
</dbReference>
<dbReference type="FunFam" id="2.160.10.10:FF:000025">
    <property type="entry name" value="Hexapeptide-repeat containing-acetyltransferase"/>
    <property type="match status" value="1"/>
</dbReference>
<dbReference type="Gene3D" id="2.160.10.10">
    <property type="entry name" value="Hexapeptide repeat proteins"/>
    <property type="match status" value="1"/>
</dbReference>
<feature type="domain" description="Maltose/galactoside acetyltransferase" evidence="6">
    <location>
        <begin position="4"/>
        <end position="58"/>
    </location>
</feature>
<dbReference type="InterPro" id="IPR024688">
    <property type="entry name" value="Mac_dom"/>
</dbReference>
<dbReference type="Pfam" id="PF12464">
    <property type="entry name" value="Mac"/>
    <property type="match status" value="1"/>
</dbReference>
<evidence type="ECO:0000256" key="4">
    <source>
        <dbReference type="ARBA" id="ARBA00023315"/>
    </source>
</evidence>
<dbReference type="SMART" id="SM01266">
    <property type="entry name" value="Mac"/>
    <property type="match status" value="1"/>
</dbReference>
<dbReference type="EMBL" id="DXBS01000082">
    <property type="protein sequence ID" value="HIZ24654.1"/>
    <property type="molecule type" value="Genomic_DNA"/>
</dbReference>
<dbReference type="PANTHER" id="PTHR43017:SF1">
    <property type="entry name" value="ACETYLTRANSFERASE YJL218W-RELATED"/>
    <property type="match status" value="1"/>
</dbReference>
<evidence type="ECO:0000256" key="3">
    <source>
        <dbReference type="ARBA" id="ARBA00022737"/>
    </source>
</evidence>
<reference evidence="7" key="2">
    <citation type="submission" date="2021-04" db="EMBL/GenBank/DDBJ databases">
        <authorList>
            <person name="Gilroy R."/>
        </authorList>
    </citation>
    <scope>NUCLEOTIDE SEQUENCE</scope>
    <source>
        <strain evidence="7">CHK33-5263</strain>
    </source>
</reference>
<evidence type="ECO:0000256" key="2">
    <source>
        <dbReference type="ARBA" id="ARBA00022679"/>
    </source>
</evidence>
<evidence type="ECO:0000256" key="1">
    <source>
        <dbReference type="ARBA" id="ARBA00007274"/>
    </source>
</evidence>
<evidence type="ECO:0000313" key="7">
    <source>
        <dbReference type="EMBL" id="HIZ24654.1"/>
    </source>
</evidence>
<dbReference type="PANTHER" id="PTHR43017">
    <property type="entry name" value="GALACTOSIDE O-ACETYLTRANSFERASE"/>
    <property type="match status" value="1"/>
</dbReference>
<dbReference type="InterPro" id="IPR039369">
    <property type="entry name" value="LacA-like"/>
</dbReference>
<dbReference type="EC" id="2.3.1.-" evidence="5"/>
<organism evidence="7 8">
    <name type="scientific">Candidatus Gallimonas intestinigallinarum</name>
    <dbReference type="NCBI Taxonomy" id="2838604"/>
    <lineage>
        <taxon>Bacteria</taxon>
        <taxon>Bacillati</taxon>
        <taxon>Bacillota</taxon>
        <taxon>Clostridia</taxon>
        <taxon>Candidatus Gallimonas</taxon>
    </lineage>
</organism>
<reference evidence="7" key="1">
    <citation type="journal article" date="2021" name="PeerJ">
        <title>Extensive microbial diversity within the chicken gut microbiome revealed by metagenomics and culture.</title>
        <authorList>
            <person name="Gilroy R."/>
            <person name="Ravi A."/>
            <person name="Getino M."/>
            <person name="Pursley I."/>
            <person name="Horton D.L."/>
            <person name="Alikhan N.F."/>
            <person name="Baker D."/>
            <person name="Gharbi K."/>
            <person name="Hall N."/>
            <person name="Watson M."/>
            <person name="Adriaenssens E.M."/>
            <person name="Foster-Nyarko E."/>
            <person name="Jarju S."/>
            <person name="Secka A."/>
            <person name="Antonio M."/>
            <person name="Oren A."/>
            <person name="Chaudhuri R.R."/>
            <person name="La Ragione R."/>
            <person name="Hildebrand F."/>
            <person name="Pallen M.J."/>
        </authorList>
    </citation>
    <scope>NUCLEOTIDE SEQUENCE</scope>
    <source>
        <strain evidence="7">CHK33-5263</strain>
    </source>
</reference>
<comment type="similarity">
    <text evidence="1 5">Belongs to the transferase hexapeptide repeat family.</text>
</comment>
<name>A0A9D2DX50_9FIRM</name>
<evidence type="ECO:0000256" key="5">
    <source>
        <dbReference type="RuleBase" id="RU367021"/>
    </source>
</evidence>
<comment type="caution">
    <text evidence="7">The sequence shown here is derived from an EMBL/GenBank/DDBJ whole genome shotgun (WGS) entry which is preliminary data.</text>
</comment>
<dbReference type="Pfam" id="PF00132">
    <property type="entry name" value="Hexapep"/>
    <property type="match status" value="1"/>
</dbReference>
<accession>A0A9D2DX50</accession>
<dbReference type="SUPFAM" id="SSF51161">
    <property type="entry name" value="Trimeric LpxA-like enzymes"/>
    <property type="match status" value="1"/>
</dbReference>
<evidence type="ECO:0000259" key="6">
    <source>
        <dbReference type="SMART" id="SM01266"/>
    </source>
</evidence>
<evidence type="ECO:0000313" key="8">
    <source>
        <dbReference type="Proteomes" id="UP000824044"/>
    </source>
</evidence>
<proteinExistence type="inferred from homology"/>
<keyword evidence="4 5" id="KW-0012">Acyltransferase</keyword>
<dbReference type="CDD" id="cd03357">
    <property type="entry name" value="LbH_MAT_GAT"/>
    <property type="match status" value="1"/>
</dbReference>